<dbReference type="RefSeq" id="WP_286289388.1">
    <property type="nucleotide sequence ID" value="NZ_JASXSZ010000004.1"/>
</dbReference>
<feature type="compositionally biased region" description="Basic and acidic residues" evidence="4">
    <location>
        <begin position="57"/>
        <end position="69"/>
    </location>
</feature>
<dbReference type="PANTHER" id="PTHR38465:SF2">
    <property type="entry name" value="HTH-TYPE TRANSCRIPTIONAL REGULATOR MMPR5"/>
    <property type="match status" value="1"/>
</dbReference>
<organism evidence="6 7">
    <name type="scientific">Microbacterium candidum</name>
    <dbReference type="NCBI Taxonomy" id="3041922"/>
    <lineage>
        <taxon>Bacteria</taxon>
        <taxon>Bacillati</taxon>
        <taxon>Actinomycetota</taxon>
        <taxon>Actinomycetes</taxon>
        <taxon>Micrococcales</taxon>
        <taxon>Microbacteriaceae</taxon>
        <taxon>Microbacterium</taxon>
    </lineage>
</organism>
<dbReference type="InterPro" id="IPR036388">
    <property type="entry name" value="WH-like_DNA-bd_sf"/>
</dbReference>
<dbReference type="InterPro" id="IPR052362">
    <property type="entry name" value="HTH-GbsR_regulator"/>
</dbReference>
<evidence type="ECO:0000313" key="6">
    <source>
        <dbReference type="EMBL" id="MDL9980437.1"/>
    </source>
</evidence>
<reference evidence="6 7" key="1">
    <citation type="submission" date="2023-06" db="EMBL/GenBank/DDBJ databases">
        <title>Microbacterium sp. nov., isolated from a waste landfill.</title>
        <authorList>
            <person name="Wen W."/>
        </authorList>
    </citation>
    <scope>NUCLEOTIDE SEQUENCE [LARGE SCALE GENOMIC DNA]</scope>
    <source>
        <strain evidence="6 7">ASV49</strain>
    </source>
</reference>
<dbReference type="InterPro" id="IPR011991">
    <property type="entry name" value="ArsR-like_HTH"/>
</dbReference>
<comment type="caution">
    <text evidence="6">The sequence shown here is derived from an EMBL/GenBank/DDBJ whole genome shotgun (WGS) entry which is preliminary data.</text>
</comment>
<evidence type="ECO:0000256" key="1">
    <source>
        <dbReference type="ARBA" id="ARBA00023015"/>
    </source>
</evidence>
<gene>
    <name evidence="6" type="ORF">QSV35_13925</name>
</gene>
<dbReference type="EMBL" id="JASXSZ010000004">
    <property type="protein sequence ID" value="MDL9980437.1"/>
    <property type="molecule type" value="Genomic_DNA"/>
</dbReference>
<feature type="domain" description="HTH marR-type" evidence="5">
    <location>
        <begin position="88"/>
        <end position="212"/>
    </location>
</feature>
<dbReference type="CDD" id="cd00090">
    <property type="entry name" value="HTH_ARSR"/>
    <property type="match status" value="1"/>
</dbReference>
<protein>
    <submittedName>
        <fullName evidence="6">Helix-turn-helix domain-containing protein</fullName>
    </submittedName>
</protein>
<keyword evidence="3" id="KW-0804">Transcription</keyword>
<evidence type="ECO:0000256" key="4">
    <source>
        <dbReference type="SAM" id="MobiDB-lite"/>
    </source>
</evidence>
<dbReference type="InterPro" id="IPR036390">
    <property type="entry name" value="WH_DNA-bd_sf"/>
</dbReference>
<feature type="region of interest" description="Disordered" evidence="4">
    <location>
        <begin position="33"/>
        <end position="73"/>
    </location>
</feature>
<keyword evidence="2" id="KW-0238">DNA-binding</keyword>
<dbReference type="InterPro" id="IPR000835">
    <property type="entry name" value="HTH_MarR-typ"/>
</dbReference>
<feature type="compositionally biased region" description="Basic and acidic residues" evidence="4">
    <location>
        <begin position="284"/>
        <end position="295"/>
    </location>
</feature>
<accession>A0ABT7N162</accession>
<keyword evidence="1" id="KW-0805">Transcription regulation</keyword>
<dbReference type="SUPFAM" id="SSF46785">
    <property type="entry name" value="Winged helix' DNA-binding domain"/>
    <property type="match status" value="1"/>
</dbReference>
<evidence type="ECO:0000313" key="7">
    <source>
        <dbReference type="Proteomes" id="UP001235064"/>
    </source>
</evidence>
<feature type="region of interest" description="Disordered" evidence="4">
    <location>
        <begin position="282"/>
        <end position="305"/>
    </location>
</feature>
<name>A0ABT7N162_9MICO</name>
<dbReference type="InterPro" id="IPR025246">
    <property type="entry name" value="IS30-like_HTH"/>
</dbReference>
<evidence type="ECO:0000256" key="3">
    <source>
        <dbReference type="ARBA" id="ARBA00023163"/>
    </source>
</evidence>
<dbReference type="Gene3D" id="1.10.10.10">
    <property type="entry name" value="Winged helix-like DNA-binding domain superfamily/Winged helix DNA-binding domain"/>
    <property type="match status" value="1"/>
</dbReference>
<keyword evidence="7" id="KW-1185">Reference proteome</keyword>
<dbReference type="Pfam" id="PF12802">
    <property type="entry name" value="MarR_2"/>
    <property type="match status" value="1"/>
</dbReference>
<proteinExistence type="predicted"/>
<evidence type="ECO:0000256" key="2">
    <source>
        <dbReference type="ARBA" id="ARBA00023125"/>
    </source>
</evidence>
<dbReference type="SMART" id="SM00347">
    <property type="entry name" value="HTH_MARR"/>
    <property type="match status" value="1"/>
</dbReference>
<dbReference type="PANTHER" id="PTHR38465">
    <property type="entry name" value="HTH-TYPE TRANSCRIPTIONAL REGULATOR MJ1563-RELATED"/>
    <property type="match status" value="1"/>
</dbReference>
<dbReference type="Proteomes" id="UP001235064">
    <property type="component" value="Unassembled WGS sequence"/>
</dbReference>
<sequence length="305" mass="32820">MAGGRLSIDDRRSIAAGMAEGLSYAEIGRRIGRPTSTVSREVARNGHRSYAPQRAQDAARHPSRRHDDADIPAAPADLRREYVDELAAYLAATGMSKTSARVFADLMTADSGLTAADLVRGLRVSPASVSKTIRALEDMDLVERRSEPGSRRERYSVADDVWTRAVRADSSGHAGVADVAERGIAVFGAETVAGMRLARMGRFFGDLSEQMQGAKVGDPGMDDAGVLVAALGCARRPMAPAELASALGWAQDRIDAALDLLKRRPLLADPFLLHQTEAGYELGPRPDRLSREQRDALAGIRPDYA</sequence>
<evidence type="ECO:0000259" key="5">
    <source>
        <dbReference type="SMART" id="SM00347"/>
    </source>
</evidence>
<dbReference type="Pfam" id="PF13936">
    <property type="entry name" value="HTH_38"/>
    <property type="match status" value="1"/>
</dbReference>